<evidence type="ECO:0000313" key="9">
    <source>
        <dbReference type="EMBL" id="KAG9246075.1"/>
    </source>
</evidence>
<evidence type="ECO:0000256" key="2">
    <source>
        <dbReference type="ARBA" id="ARBA00022792"/>
    </source>
</evidence>
<feature type="non-terminal residue" evidence="9">
    <location>
        <position position="156"/>
    </location>
</feature>
<dbReference type="PANTHER" id="PTHR12383:SF16">
    <property type="entry name" value="MITOCHONDRIAL INNER MEMBRANE PROTEASE SUBUNIT 1"/>
    <property type="match status" value="1"/>
</dbReference>
<evidence type="ECO:0000256" key="3">
    <source>
        <dbReference type="ARBA" id="ARBA00022801"/>
    </source>
</evidence>
<dbReference type="Proteomes" id="UP000887226">
    <property type="component" value="Unassembled WGS sequence"/>
</dbReference>
<keyword evidence="10" id="KW-1185">Reference proteome</keyword>
<dbReference type="PRINTS" id="PR00727">
    <property type="entry name" value="LEADERPTASE"/>
</dbReference>
<dbReference type="InterPro" id="IPR052064">
    <property type="entry name" value="Mito_IMP1_subunit"/>
</dbReference>
<feature type="domain" description="Peptidase S26" evidence="8">
    <location>
        <begin position="96"/>
        <end position="142"/>
    </location>
</feature>
<feature type="non-terminal residue" evidence="9">
    <location>
        <position position="1"/>
    </location>
</feature>
<dbReference type="AlphaFoldDB" id="A0A9P8CGU7"/>
<dbReference type="GO" id="GO:0004252">
    <property type="term" value="F:serine-type endopeptidase activity"/>
    <property type="evidence" value="ECO:0007669"/>
    <property type="project" value="InterPro"/>
</dbReference>
<evidence type="ECO:0000256" key="4">
    <source>
        <dbReference type="ARBA" id="ARBA00023128"/>
    </source>
</evidence>
<evidence type="ECO:0000313" key="10">
    <source>
        <dbReference type="Proteomes" id="UP000887226"/>
    </source>
</evidence>
<dbReference type="Pfam" id="PF10502">
    <property type="entry name" value="Peptidase_S26"/>
    <property type="match status" value="2"/>
</dbReference>
<protein>
    <submittedName>
        <fullName evidence="9">Signal peptidase-like protein I</fullName>
    </submittedName>
</protein>
<sequence>HPFYLFTAVLKTGFVFHVLTEFGYTIVPTMGASMLPTVEIYGDSLLVSKLYRRGRGVKVGDVVSFAGVHEPETEAVKRVLGMEGDYVLRNSPGAKHDDMIQAGRQVPQGHCWVVGDNLEYSRDSRHFGPIPLALIKGKIVAKVLPWGERKWMENNL</sequence>
<dbReference type="GO" id="GO:0006627">
    <property type="term" value="P:protein processing involved in protein targeting to mitochondrion"/>
    <property type="evidence" value="ECO:0007669"/>
    <property type="project" value="TreeGrafter"/>
</dbReference>
<reference evidence="9" key="1">
    <citation type="journal article" date="2021" name="IMA Fungus">
        <title>Genomic characterization of three marine fungi, including Emericellopsis atlantica sp. nov. with signatures of a generalist lifestyle and marine biomass degradation.</title>
        <authorList>
            <person name="Hagestad O.C."/>
            <person name="Hou L."/>
            <person name="Andersen J.H."/>
            <person name="Hansen E.H."/>
            <person name="Altermark B."/>
            <person name="Li C."/>
            <person name="Kuhnert E."/>
            <person name="Cox R.J."/>
            <person name="Crous P.W."/>
            <person name="Spatafora J.W."/>
            <person name="Lail K."/>
            <person name="Amirebrahimi M."/>
            <person name="Lipzen A."/>
            <person name="Pangilinan J."/>
            <person name="Andreopoulos W."/>
            <person name="Hayes R.D."/>
            <person name="Ng V."/>
            <person name="Grigoriev I.V."/>
            <person name="Jackson S.A."/>
            <person name="Sutton T.D.S."/>
            <person name="Dobson A.D.W."/>
            <person name="Rama T."/>
        </authorList>
    </citation>
    <scope>NUCLEOTIDE SEQUENCE</scope>
    <source>
        <strain evidence="9">TRa3180A</strain>
    </source>
</reference>
<dbReference type="PANTHER" id="PTHR12383">
    <property type="entry name" value="PROTEASE FAMILY S26 MITOCHONDRIAL INNER MEMBRANE PROTEASE-RELATED"/>
    <property type="match status" value="1"/>
</dbReference>
<feature type="active site" evidence="7">
    <location>
        <position position="33"/>
    </location>
</feature>
<dbReference type="EMBL" id="MU253818">
    <property type="protein sequence ID" value="KAG9246075.1"/>
    <property type="molecule type" value="Genomic_DNA"/>
</dbReference>
<organism evidence="9 10">
    <name type="scientific">Calycina marina</name>
    <dbReference type="NCBI Taxonomy" id="1763456"/>
    <lineage>
        <taxon>Eukaryota</taxon>
        <taxon>Fungi</taxon>
        <taxon>Dikarya</taxon>
        <taxon>Ascomycota</taxon>
        <taxon>Pezizomycotina</taxon>
        <taxon>Leotiomycetes</taxon>
        <taxon>Helotiales</taxon>
        <taxon>Pezizellaceae</taxon>
        <taxon>Calycina</taxon>
    </lineage>
</organism>
<evidence type="ECO:0000256" key="7">
    <source>
        <dbReference type="PIRSR" id="PIRSR600223-1"/>
    </source>
</evidence>
<evidence type="ECO:0000256" key="6">
    <source>
        <dbReference type="ARBA" id="ARBA00038445"/>
    </source>
</evidence>
<dbReference type="GO" id="GO:0006465">
    <property type="term" value="P:signal peptide processing"/>
    <property type="evidence" value="ECO:0007669"/>
    <property type="project" value="InterPro"/>
</dbReference>
<accession>A0A9P8CGU7</accession>
<dbReference type="InterPro" id="IPR019533">
    <property type="entry name" value="Peptidase_S26"/>
</dbReference>
<gene>
    <name evidence="9" type="ORF">BJ878DRAFT_400303</name>
</gene>
<keyword evidence="2" id="KW-0999">Mitochondrion inner membrane</keyword>
<name>A0A9P8CGU7_9HELO</name>
<dbReference type="InterPro" id="IPR000223">
    <property type="entry name" value="Pept_S26A_signal_pept_1"/>
</dbReference>
<keyword evidence="5" id="KW-0472">Membrane</keyword>
<dbReference type="InterPro" id="IPR036286">
    <property type="entry name" value="LexA/Signal_pep-like_sf"/>
</dbReference>
<keyword evidence="3" id="KW-0378">Hydrolase</keyword>
<proteinExistence type="inferred from homology"/>
<feature type="active site" evidence="7">
    <location>
        <position position="77"/>
    </location>
</feature>
<dbReference type="SUPFAM" id="SSF51306">
    <property type="entry name" value="LexA/Signal peptidase"/>
    <property type="match status" value="1"/>
</dbReference>
<dbReference type="GO" id="GO:0042720">
    <property type="term" value="C:mitochondrial inner membrane peptidase complex"/>
    <property type="evidence" value="ECO:0007669"/>
    <property type="project" value="TreeGrafter"/>
</dbReference>
<evidence type="ECO:0000256" key="5">
    <source>
        <dbReference type="ARBA" id="ARBA00023136"/>
    </source>
</evidence>
<dbReference type="OrthoDB" id="308440at2759"/>
<comment type="subcellular location">
    <subcellularLocation>
        <location evidence="1">Mitochondrion inner membrane</location>
    </subcellularLocation>
</comment>
<comment type="caution">
    <text evidence="9">The sequence shown here is derived from an EMBL/GenBank/DDBJ whole genome shotgun (WGS) entry which is preliminary data.</text>
</comment>
<dbReference type="CDD" id="cd06530">
    <property type="entry name" value="S26_SPase_I"/>
    <property type="match status" value="1"/>
</dbReference>
<evidence type="ECO:0000259" key="8">
    <source>
        <dbReference type="Pfam" id="PF10502"/>
    </source>
</evidence>
<feature type="domain" description="Peptidase S26" evidence="8">
    <location>
        <begin position="14"/>
        <end position="87"/>
    </location>
</feature>
<evidence type="ECO:0000256" key="1">
    <source>
        <dbReference type="ARBA" id="ARBA00004273"/>
    </source>
</evidence>
<keyword evidence="4" id="KW-0496">Mitochondrion</keyword>
<dbReference type="Gene3D" id="2.10.109.10">
    <property type="entry name" value="Umud Fragment, subunit A"/>
    <property type="match status" value="1"/>
</dbReference>
<comment type="similarity">
    <text evidence="6">Belongs to the peptidase S26 family. IMP1 subfamily.</text>
</comment>